<protein>
    <submittedName>
        <fullName evidence="7">Glycoside hydrolase family 2</fullName>
    </submittedName>
</protein>
<dbReference type="GO" id="GO:0005975">
    <property type="term" value="P:carbohydrate metabolic process"/>
    <property type="evidence" value="ECO:0007669"/>
    <property type="project" value="InterPro"/>
</dbReference>
<gene>
    <name evidence="7" type="ORF">B9T62_03615</name>
</gene>
<organism evidence="7 8">
    <name type="scientific">Paenibacillus donghaensis</name>
    <dbReference type="NCBI Taxonomy" id="414771"/>
    <lineage>
        <taxon>Bacteria</taxon>
        <taxon>Bacillati</taxon>
        <taxon>Bacillota</taxon>
        <taxon>Bacilli</taxon>
        <taxon>Bacillales</taxon>
        <taxon>Paenibacillaceae</taxon>
        <taxon>Paenibacillus</taxon>
    </lineage>
</organism>
<dbReference type="OrthoDB" id="9762066at2"/>
<dbReference type="Gene3D" id="3.20.20.80">
    <property type="entry name" value="Glycosidases"/>
    <property type="match status" value="1"/>
</dbReference>
<dbReference type="Pfam" id="PF02837">
    <property type="entry name" value="Glyco_hydro_2_N"/>
    <property type="match status" value="1"/>
</dbReference>
<evidence type="ECO:0000256" key="2">
    <source>
        <dbReference type="ARBA" id="ARBA00022801"/>
    </source>
</evidence>
<dbReference type="SUPFAM" id="SSF51445">
    <property type="entry name" value="(Trans)glycosidases"/>
    <property type="match status" value="1"/>
</dbReference>
<keyword evidence="2 7" id="KW-0378">Hydrolase</keyword>
<dbReference type="InterPro" id="IPR036156">
    <property type="entry name" value="Beta-gal/glucu_dom_sf"/>
</dbReference>
<dbReference type="InterPro" id="IPR008979">
    <property type="entry name" value="Galactose-bd-like_sf"/>
</dbReference>
<dbReference type="SUPFAM" id="SSF49303">
    <property type="entry name" value="beta-Galactosidase/glucuronidase domain"/>
    <property type="match status" value="1"/>
</dbReference>
<dbReference type="RefSeq" id="WP_087913991.1">
    <property type="nucleotide sequence ID" value="NZ_CP021780.1"/>
</dbReference>
<feature type="domain" description="Glycosyl hydrolases family 2 sugar binding" evidence="6">
    <location>
        <begin position="27"/>
        <end position="151"/>
    </location>
</feature>
<name>A0A2Z2KMQ1_9BACL</name>
<dbReference type="Gene3D" id="2.60.40.10">
    <property type="entry name" value="Immunoglobulins"/>
    <property type="match status" value="1"/>
</dbReference>
<dbReference type="PANTHER" id="PTHR42732">
    <property type="entry name" value="BETA-GALACTOSIDASE"/>
    <property type="match status" value="1"/>
</dbReference>
<proteinExistence type="inferred from homology"/>
<evidence type="ECO:0000313" key="8">
    <source>
        <dbReference type="Proteomes" id="UP000249890"/>
    </source>
</evidence>
<keyword evidence="3" id="KW-0326">Glycosidase</keyword>
<evidence type="ECO:0000259" key="6">
    <source>
        <dbReference type="Pfam" id="PF02837"/>
    </source>
</evidence>
<evidence type="ECO:0000313" key="7">
    <source>
        <dbReference type="EMBL" id="ASA19968.1"/>
    </source>
</evidence>
<dbReference type="InterPro" id="IPR006104">
    <property type="entry name" value="Glyco_hydro_2_N"/>
</dbReference>
<keyword evidence="8" id="KW-1185">Reference proteome</keyword>
<dbReference type="KEGG" id="pdh:B9T62_03615"/>
<dbReference type="Proteomes" id="UP000249890">
    <property type="component" value="Chromosome"/>
</dbReference>
<dbReference type="InterPro" id="IPR013783">
    <property type="entry name" value="Ig-like_fold"/>
</dbReference>
<dbReference type="InterPro" id="IPR006102">
    <property type="entry name" value="Ig-like_GH2"/>
</dbReference>
<feature type="domain" description="Glycoside hydrolase family 2 catalytic" evidence="5">
    <location>
        <begin position="332"/>
        <end position="512"/>
    </location>
</feature>
<feature type="domain" description="Glycoside hydrolase family 2 immunoglobulin-like beta-sandwich" evidence="4">
    <location>
        <begin position="190"/>
        <end position="295"/>
    </location>
</feature>
<reference evidence="7 8" key="1">
    <citation type="submission" date="2017-06" db="EMBL/GenBank/DDBJ databases">
        <title>Complete genome sequence of Paenibacillus donghaensis KCTC 13049T isolated from East Sea sediment, South Korea.</title>
        <authorList>
            <person name="Jung B.K."/>
            <person name="Hong S.-J."/>
            <person name="Shin J.-H."/>
        </authorList>
    </citation>
    <scope>NUCLEOTIDE SEQUENCE [LARGE SCALE GENOMIC DNA]</scope>
    <source>
        <strain evidence="7 8">KCTC 13049</strain>
    </source>
</reference>
<accession>A0A2Z2KMQ1</accession>
<dbReference type="Pfam" id="PF02836">
    <property type="entry name" value="Glyco_hydro_2_C"/>
    <property type="match status" value="1"/>
</dbReference>
<dbReference type="SUPFAM" id="SSF49785">
    <property type="entry name" value="Galactose-binding domain-like"/>
    <property type="match status" value="1"/>
</dbReference>
<dbReference type="EMBL" id="CP021780">
    <property type="protein sequence ID" value="ASA19968.1"/>
    <property type="molecule type" value="Genomic_DNA"/>
</dbReference>
<dbReference type="AlphaFoldDB" id="A0A2Z2KMQ1"/>
<sequence>MLTEAAHTQVPRPEYPRPEFLRKEWLSLNGEWDFSFDDEGVGEEEAWYLADAPAFARTIQVPFAFQSKLSGIEDPSFHDVVWYRRTFEIPEDWDGKRIVLHFGAVDYLAKVWVNGQLVATHEGGHTPFQADITASLIQGSNTIVLRAEDFSRDVTLPRGKQYWLEQSAAIFYTRTTGIWQSVWIEPLTAVHLTKTMMTPDIDRNEIRLRMFLQGFKAADDLKLSITISYGGEVVAEDQYRVGAAEQLRTIGLGDFTDHGLGRLWSPEHPNLYDIQFRLVRNEEIIDEVAGYFGMRKVSIEDGRLCLNNRPYFQRLVLDQGYFPGGILTAPSDEALKRDVELAKEMGFNGVRKHQKTEDPRFLYWCDKLGLLVWSEAANAYEYSEAYVRRFTAEWQEIIERDYNHPSIVAWVPLNESWGVPNVQIDIQQQQHGLAMYHLTKSLDAMRPVVYNDGWEHMTTDLVTIHDYESRQEVLEERYATAESAVNAMPANRKIFVGGASYQGQPILVSEFGGIAFKKSDWEGWGYSGAENEADFLIKLKAVVDPMFTSPVIQGYCYTQLTDVEQEINGLLTYDRKPKAPLATIRNIMMHLHN</sequence>
<dbReference type="Gene3D" id="2.60.120.260">
    <property type="entry name" value="Galactose-binding domain-like"/>
    <property type="match status" value="1"/>
</dbReference>
<dbReference type="InterPro" id="IPR051913">
    <property type="entry name" value="GH2_Domain-Containing"/>
</dbReference>
<evidence type="ECO:0000259" key="4">
    <source>
        <dbReference type="Pfam" id="PF00703"/>
    </source>
</evidence>
<dbReference type="GO" id="GO:0004553">
    <property type="term" value="F:hydrolase activity, hydrolyzing O-glycosyl compounds"/>
    <property type="evidence" value="ECO:0007669"/>
    <property type="project" value="InterPro"/>
</dbReference>
<dbReference type="InterPro" id="IPR017853">
    <property type="entry name" value="GH"/>
</dbReference>
<dbReference type="PANTHER" id="PTHR42732:SF3">
    <property type="entry name" value="HYDROLASE"/>
    <property type="match status" value="1"/>
</dbReference>
<dbReference type="Pfam" id="PF00703">
    <property type="entry name" value="Glyco_hydro_2"/>
    <property type="match status" value="1"/>
</dbReference>
<evidence type="ECO:0000256" key="1">
    <source>
        <dbReference type="ARBA" id="ARBA00007401"/>
    </source>
</evidence>
<evidence type="ECO:0000259" key="5">
    <source>
        <dbReference type="Pfam" id="PF02836"/>
    </source>
</evidence>
<dbReference type="InterPro" id="IPR006103">
    <property type="entry name" value="Glyco_hydro_2_cat"/>
</dbReference>
<comment type="similarity">
    <text evidence="1">Belongs to the glycosyl hydrolase 2 family.</text>
</comment>
<evidence type="ECO:0000256" key="3">
    <source>
        <dbReference type="ARBA" id="ARBA00023295"/>
    </source>
</evidence>